<reference evidence="2 3" key="1">
    <citation type="submission" date="2016-10" db="EMBL/GenBank/DDBJ databases">
        <authorList>
            <person name="de Groot N.N."/>
        </authorList>
    </citation>
    <scope>NUCLEOTIDE SEQUENCE [LARGE SCALE GENOMIC DNA]</scope>
    <source>
        <strain evidence="2 3">DSM 10495</strain>
    </source>
</reference>
<evidence type="ECO:0000313" key="2">
    <source>
        <dbReference type="EMBL" id="SEB45697.1"/>
    </source>
</evidence>
<keyword evidence="3" id="KW-1185">Reference proteome</keyword>
<feature type="signal peptide" evidence="1">
    <location>
        <begin position="1"/>
        <end position="34"/>
    </location>
</feature>
<dbReference type="PROSITE" id="PS51318">
    <property type="entry name" value="TAT"/>
    <property type="match status" value="1"/>
</dbReference>
<dbReference type="AlphaFoldDB" id="A0A1H4JHQ9"/>
<sequence length="228" mass="24369">MTTNRRSILKGILSGAASIGFGAGVLGAAQPAQAATPNNLRWDLQQFANTREATASELTTMSKVARVEALKAGYPHAEVRSAESRATMSLSPRGNAVGKCALILDDTSVFLVTKEFGHGKFDRVAVQTLWTDGATVMKTIRPDAHAQLLTASGGKTITDVSTAAYDACCDSSGQALGTCCDYDIQGLWECCGPCIWAIPTWPTFIACVGLWCNYCSMSHCKQWYHSTC</sequence>
<evidence type="ECO:0000313" key="3">
    <source>
        <dbReference type="Proteomes" id="UP000182652"/>
    </source>
</evidence>
<dbReference type="EMBL" id="FNSN01000003">
    <property type="protein sequence ID" value="SEB45697.1"/>
    <property type="molecule type" value="Genomic_DNA"/>
</dbReference>
<protein>
    <recommendedName>
        <fullName evidence="4">Twin-arginine translocation signal domain-containing protein</fullName>
    </recommendedName>
</protein>
<dbReference type="InterPro" id="IPR006311">
    <property type="entry name" value="TAT_signal"/>
</dbReference>
<evidence type="ECO:0000256" key="1">
    <source>
        <dbReference type="SAM" id="SignalP"/>
    </source>
</evidence>
<evidence type="ECO:0008006" key="4">
    <source>
        <dbReference type="Google" id="ProtNLM"/>
    </source>
</evidence>
<dbReference type="RefSeq" id="WP_066217009.1">
    <property type="nucleotide sequence ID" value="NZ_FNSN01000003.1"/>
</dbReference>
<organism evidence="2 3">
    <name type="scientific">Arthrobacter woluwensis</name>
    <dbReference type="NCBI Taxonomy" id="156980"/>
    <lineage>
        <taxon>Bacteria</taxon>
        <taxon>Bacillati</taxon>
        <taxon>Actinomycetota</taxon>
        <taxon>Actinomycetes</taxon>
        <taxon>Micrococcales</taxon>
        <taxon>Micrococcaceae</taxon>
        <taxon>Arthrobacter</taxon>
    </lineage>
</organism>
<keyword evidence="1" id="KW-0732">Signal</keyword>
<feature type="chain" id="PRO_5010289115" description="Twin-arginine translocation signal domain-containing protein" evidence="1">
    <location>
        <begin position="35"/>
        <end position="228"/>
    </location>
</feature>
<dbReference type="Proteomes" id="UP000182652">
    <property type="component" value="Unassembled WGS sequence"/>
</dbReference>
<gene>
    <name evidence="2" type="ORF">SAMN04489745_0184</name>
</gene>
<name>A0A1H4JHQ9_9MICC</name>
<proteinExistence type="predicted"/>
<accession>A0A1H4JHQ9</accession>